<evidence type="ECO:0000313" key="2">
    <source>
        <dbReference type="Proteomes" id="UP000637002"/>
    </source>
</evidence>
<reference evidence="1" key="2">
    <citation type="submission" date="2020-09" db="EMBL/GenBank/DDBJ databases">
        <authorList>
            <person name="Sun Q."/>
            <person name="Zhou Y."/>
        </authorList>
    </citation>
    <scope>NUCLEOTIDE SEQUENCE</scope>
    <source>
        <strain evidence="1">CGMCC 1.12919</strain>
    </source>
</reference>
<dbReference type="AlphaFoldDB" id="A0A916UR33"/>
<protein>
    <submittedName>
        <fullName evidence="1">Uncharacterized protein</fullName>
    </submittedName>
</protein>
<organism evidence="1 2">
    <name type="scientific">Chelatococcus reniformis</name>
    <dbReference type="NCBI Taxonomy" id="1494448"/>
    <lineage>
        <taxon>Bacteria</taxon>
        <taxon>Pseudomonadati</taxon>
        <taxon>Pseudomonadota</taxon>
        <taxon>Alphaproteobacteria</taxon>
        <taxon>Hyphomicrobiales</taxon>
        <taxon>Chelatococcaceae</taxon>
        <taxon>Chelatococcus</taxon>
    </lineage>
</organism>
<dbReference type="Proteomes" id="UP000637002">
    <property type="component" value="Unassembled WGS sequence"/>
</dbReference>
<gene>
    <name evidence="1" type="ORF">GCM10010994_45640</name>
</gene>
<evidence type="ECO:0000313" key="1">
    <source>
        <dbReference type="EMBL" id="GGC82601.1"/>
    </source>
</evidence>
<dbReference type="RefSeq" id="WP_188611462.1">
    <property type="nucleotide sequence ID" value="NZ_BMGG01000008.1"/>
</dbReference>
<reference evidence="1" key="1">
    <citation type="journal article" date="2014" name="Int. J. Syst. Evol. Microbiol.">
        <title>Complete genome sequence of Corynebacterium casei LMG S-19264T (=DSM 44701T), isolated from a smear-ripened cheese.</title>
        <authorList>
            <consortium name="US DOE Joint Genome Institute (JGI-PGF)"/>
            <person name="Walter F."/>
            <person name="Albersmeier A."/>
            <person name="Kalinowski J."/>
            <person name="Ruckert C."/>
        </authorList>
    </citation>
    <scope>NUCLEOTIDE SEQUENCE</scope>
    <source>
        <strain evidence="1">CGMCC 1.12919</strain>
    </source>
</reference>
<comment type="caution">
    <text evidence="1">The sequence shown here is derived from an EMBL/GenBank/DDBJ whole genome shotgun (WGS) entry which is preliminary data.</text>
</comment>
<keyword evidence="2" id="KW-1185">Reference proteome</keyword>
<dbReference type="EMBL" id="BMGG01000008">
    <property type="protein sequence ID" value="GGC82601.1"/>
    <property type="molecule type" value="Genomic_DNA"/>
</dbReference>
<name>A0A916UR33_9HYPH</name>
<proteinExistence type="predicted"/>
<accession>A0A916UR33</accession>
<sequence length="165" mass="16984">MLWAAGGAAHADAAGPCARFAWPLMREIAWFAAADLPTLAADGSVRPLPTGAFVAALAPMAQVRFARPPERALRSAASFGGTLAFGPLPAGLYQVTLSAEGWIDLLEAGEYRPEKGHTGVRGCAGLRKSVRFEVGGGPLLLQLSGVADAHVTASIARVDLGEPAP</sequence>